<dbReference type="OrthoDB" id="869379at2"/>
<dbReference type="RefSeq" id="WP_155706670.1">
    <property type="nucleotide sequence ID" value="NZ_BMWU01000051.1"/>
</dbReference>
<sequence>MAEQISFRVAGARLDNGAVQAQVGGRSIGLRCAYGVHGHRAAGQPAIVDVQAGHEVVVLKIADGPTLLLHPDHARTLLGGPVPAPTRSGGAENDRDGGHDGIANAPVNVTGQLPWSCVPGARRDGRPSAATAVLEWFGVLDTPDEQEDAALAIADAIDGQVTEGLYRLDAGSLPDRFPPEQRIAAWPDDHGAAPLLILMHGTFVDTGSTFGKMWLRNAAPVEQLLQAYPGRAFAFDHPTIGKTPIGNAIALVDSLPRNATLHLVTHSRAGLIADVLLRAARFEPGGTLDRLFAGEPAARRELDTLRQRLREKTVTVQRVVRFACPARGTLLASRRLDAYLSVLQWLMGLAGVNVTTQFVDLLCAVARRRTSAASMPGLQAMMPDSALIGWLNAPLDGVDSELYVVAGDAEGDGVLSWLKTLVADGFFWTDNDMVVQTRSMYGGVPRASGPRAPKFRLFTGAQATHFSYFARPDVMGPVIAALRGEAADDWKPIGSQSRAGLDSSGVRGVPHTAAGTGAGAGAGAGLAAGTGATSGAGPRTGRAEPGHPHLIVIPDLFGSALATAEGDILWMNEQSLGRFAELAPARHPLLRPIGLLPGHYDDLCRHLAVTHNVTPFPYDWRLDIDAAAGDLAATVARLAGARQHAEQPIRIVAHGMGGLLVRALQARHPAAWRLLTAAPAARIVLLGVPNAGCWLPLRMLSGDETFGRLFSAPGPLPQERAVRETLAAMPGFLQLQAGLTDPEARLHRVAGWDDAAAAELKAGGANGWHERPDAWAVPDGTLLDRARLFWQQLEHALPALLRDAATLVTVTGHAPGTVARLETGEAGVRLVTVDSGDRHVTLESALLHGVPAWRMPVPHDALPRTAQYFDALADLLATGTTTRLPAIATLRGGSAAQPERTGRRPVWHGSRLAAAHEASGQMTAPAGAEEAADDGRLTIRVHHGDLRFVKAPLLLGHYQSGTLSGTEAVVDTLVNGRMAKALRAGVYPERLGSFQIFENGRHHHAGRRKQRLIPRPRAAVIVGLGEEGKLNAQHLAYTIRIGVLAFAERLTETGAPPARFELAATLAGSGGSGVSVGAAALALAQGIVDANVRLREIGWPVVESLTIVEVYLDRATDAWRVLRLQAESTPERIAVDGYLRQGDGALRRPLESSYRGAAYDFISAIRMEGSSKDMPLIAYALDSRRARTEVRAQQAQGALVRDLVEGASNTARADGEIGRTLFNLLIPVEIEPYLAGSASMLMELDETTSTLPWELLDTDPEVPAARRGDVPPWSIRCKVIRKLRTSGYRERVVDAGSEDNMLIIGEPLADDAYGRLAGARSEADAIARTARTAFGIEADRVTAMEPLANARRVINQLFARNYRIVHISGHGTGPGCGNEDGYGGVVLSGKATFLGVHEVQAMRVTPELVFLNCCHLAQGSLKPPYDRAAFAAGIAGALIDIGVRCVIAAGWAIEDRAAELFATTFYEELFSGQRFIEAVGAARLAAWNHDRGGNTWAAYQCYGDPDWSWKAASGSRQPTPAEEYGGVAAPVTLILVLQAITIDALYSPQQDTQRNRTRLRWLEETFGPEGWTQRGDVAQEFGAAYAALPDRTEALKWLHRAVGAADGRSSLNAVELLAEQASLPGATLDELREAIGWLGKLVDQLPPTIGRLSLLGNAWRRISVLQHAAGDAAAADSLEQARRHLELAAQCPPQENPHRYYPMRARLACEVRANLLASAADNASTGTPPGMPGAPPPAPQHGRTAEQLAPDLAALSREIDVAANADPKFWSIVAQSEYDILKGVLHRDLAAGAVDIVESMKDLHKRIRTRRYWVHVEDDARALLDPYLATLANETDPGQAEEGAAVRRLLELLKGYAATVDAQA</sequence>
<keyword evidence="5" id="KW-1185">Reference proteome</keyword>
<feature type="region of interest" description="Disordered" evidence="1">
    <location>
        <begin position="1721"/>
        <end position="1744"/>
    </location>
</feature>
<reference evidence="4 5" key="1">
    <citation type="submission" date="2019-11" db="EMBL/GenBank/DDBJ databases">
        <title>Draft Genome Sequences of Six Type Strains of the Genus Massilia.</title>
        <authorList>
            <person name="Miess H."/>
            <person name="Frediansyah A."/>
            <person name="Goeker M."/>
            <person name="Gross H."/>
        </authorList>
    </citation>
    <scope>NUCLEOTIDE SEQUENCE [LARGE SCALE GENOMIC DNA]</scope>
    <source>
        <strain evidence="4 5">DSM 17513</strain>
    </source>
</reference>
<dbReference type="InterPro" id="IPR029058">
    <property type="entry name" value="AB_hydrolase_fold"/>
</dbReference>
<protein>
    <submittedName>
        <fullName evidence="4">CHAT domain-containing protein</fullName>
    </submittedName>
</protein>
<feature type="domain" description="DUF7379" evidence="3">
    <location>
        <begin position="196"/>
        <end position="279"/>
    </location>
</feature>
<accession>A0A6I3X2C2</accession>
<dbReference type="Proteomes" id="UP000431684">
    <property type="component" value="Unassembled WGS sequence"/>
</dbReference>
<evidence type="ECO:0000259" key="2">
    <source>
        <dbReference type="Pfam" id="PF12770"/>
    </source>
</evidence>
<evidence type="ECO:0000256" key="1">
    <source>
        <dbReference type="SAM" id="MobiDB-lite"/>
    </source>
</evidence>
<proteinExistence type="predicted"/>
<feature type="compositionally biased region" description="Pro residues" evidence="1">
    <location>
        <begin position="1729"/>
        <end position="1739"/>
    </location>
</feature>
<gene>
    <name evidence="4" type="ORF">GJV26_00405</name>
</gene>
<dbReference type="EMBL" id="WNWM01000002">
    <property type="protein sequence ID" value="MUI10959.1"/>
    <property type="molecule type" value="Genomic_DNA"/>
</dbReference>
<evidence type="ECO:0000313" key="5">
    <source>
        <dbReference type="Proteomes" id="UP000431684"/>
    </source>
</evidence>
<dbReference type="Pfam" id="PF24096">
    <property type="entry name" value="DUF7379"/>
    <property type="match status" value="1"/>
</dbReference>
<evidence type="ECO:0000259" key="3">
    <source>
        <dbReference type="Pfam" id="PF24096"/>
    </source>
</evidence>
<evidence type="ECO:0000313" key="4">
    <source>
        <dbReference type="EMBL" id="MUI10959.1"/>
    </source>
</evidence>
<dbReference type="Pfam" id="PF12770">
    <property type="entry name" value="CHAT"/>
    <property type="match status" value="1"/>
</dbReference>
<dbReference type="Gene3D" id="3.40.50.1820">
    <property type="entry name" value="alpha/beta hydrolase"/>
    <property type="match status" value="2"/>
</dbReference>
<feature type="region of interest" description="Disordered" evidence="1">
    <location>
        <begin position="493"/>
        <end position="514"/>
    </location>
</feature>
<name>A0A6I3X2C2_9BURK</name>
<dbReference type="SUPFAM" id="SSF53474">
    <property type="entry name" value="alpha/beta-Hydrolases"/>
    <property type="match status" value="2"/>
</dbReference>
<organism evidence="4 5">
    <name type="scientific">Pseudoduganella dura</name>
    <dbReference type="NCBI Taxonomy" id="321982"/>
    <lineage>
        <taxon>Bacteria</taxon>
        <taxon>Pseudomonadati</taxon>
        <taxon>Pseudomonadota</taxon>
        <taxon>Betaproteobacteria</taxon>
        <taxon>Burkholderiales</taxon>
        <taxon>Oxalobacteraceae</taxon>
        <taxon>Telluria group</taxon>
        <taxon>Pseudoduganella</taxon>
    </lineage>
</organism>
<feature type="domain" description="CHAT" evidence="2">
    <location>
        <begin position="1216"/>
        <end position="1504"/>
    </location>
</feature>
<dbReference type="InterPro" id="IPR055803">
    <property type="entry name" value="DUF7379"/>
</dbReference>
<comment type="caution">
    <text evidence="4">The sequence shown here is derived from an EMBL/GenBank/DDBJ whole genome shotgun (WGS) entry which is preliminary data.</text>
</comment>
<dbReference type="InterPro" id="IPR024983">
    <property type="entry name" value="CHAT_dom"/>
</dbReference>
<feature type="region of interest" description="Disordered" evidence="1">
    <location>
        <begin position="78"/>
        <end position="101"/>
    </location>
</feature>